<keyword evidence="3" id="KW-1185">Reference proteome</keyword>
<feature type="compositionally biased region" description="Basic and acidic residues" evidence="1">
    <location>
        <begin position="1"/>
        <end position="81"/>
    </location>
</feature>
<name>N1QFM4_SPHMS</name>
<dbReference type="AlphaFoldDB" id="N1QFM4"/>
<feature type="region of interest" description="Disordered" evidence="1">
    <location>
        <begin position="1"/>
        <end position="122"/>
    </location>
</feature>
<dbReference type="Proteomes" id="UP000016931">
    <property type="component" value="Unassembled WGS sequence"/>
</dbReference>
<dbReference type="EMBL" id="KB456269">
    <property type="protein sequence ID" value="EMF09298.1"/>
    <property type="molecule type" value="Genomic_DNA"/>
</dbReference>
<gene>
    <name evidence="2" type="ORF">SEPMUDRAFT_151378</name>
</gene>
<feature type="compositionally biased region" description="Basic and acidic residues" evidence="1">
    <location>
        <begin position="88"/>
        <end position="115"/>
    </location>
</feature>
<evidence type="ECO:0000256" key="1">
    <source>
        <dbReference type="SAM" id="MobiDB-lite"/>
    </source>
</evidence>
<dbReference type="GeneID" id="27903912"/>
<dbReference type="PANTHER" id="PTHR39475">
    <property type="entry name" value="CONIDIATION-SPECIFIC PROTEIN 6"/>
    <property type="match status" value="1"/>
</dbReference>
<evidence type="ECO:0000313" key="3">
    <source>
        <dbReference type="Proteomes" id="UP000016931"/>
    </source>
</evidence>
<organism evidence="2 3">
    <name type="scientific">Sphaerulina musiva (strain SO2202)</name>
    <name type="common">Poplar stem canker fungus</name>
    <name type="synonym">Septoria musiva</name>
    <dbReference type="NCBI Taxonomy" id="692275"/>
    <lineage>
        <taxon>Eukaryota</taxon>
        <taxon>Fungi</taxon>
        <taxon>Dikarya</taxon>
        <taxon>Ascomycota</taxon>
        <taxon>Pezizomycotina</taxon>
        <taxon>Dothideomycetes</taxon>
        <taxon>Dothideomycetidae</taxon>
        <taxon>Mycosphaerellales</taxon>
        <taxon>Mycosphaerellaceae</taxon>
        <taxon>Sphaerulina</taxon>
    </lineage>
</organism>
<evidence type="ECO:0000313" key="2">
    <source>
        <dbReference type="EMBL" id="EMF09298.1"/>
    </source>
</evidence>
<protein>
    <submittedName>
        <fullName evidence="2">Uncharacterized protein</fullName>
    </submittedName>
</protein>
<proteinExistence type="predicted"/>
<reference evidence="2 3" key="1">
    <citation type="journal article" date="2012" name="PLoS Pathog.">
        <title>Diverse lifestyles and strategies of plant pathogenesis encoded in the genomes of eighteen Dothideomycetes fungi.</title>
        <authorList>
            <person name="Ohm R.A."/>
            <person name="Feau N."/>
            <person name="Henrissat B."/>
            <person name="Schoch C.L."/>
            <person name="Horwitz B.A."/>
            <person name="Barry K.W."/>
            <person name="Condon B.J."/>
            <person name="Copeland A.C."/>
            <person name="Dhillon B."/>
            <person name="Glaser F."/>
            <person name="Hesse C.N."/>
            <person name="Kosti I."/>
            <person name="LaButti K."/>
            <person name="Lindquist E.A."/>
            <person name="Lucas S."/>
            <person name="Salamov A.A."/>
            <person name="Bradshaw R.E."/>
            <person name="Ciuffetti L."/>
            <person name="Hamelin R.C."/>
            <person name="Kema G.H.J."/>
            <person name="Lawrence C."/>
            <person name="Scott J.A."/>
            <person name="Spatafora J.W."/>
            <person name="Turgeon B.G."/>
            <person name="de Wit P.J.G.M."/>
            <person name="Zhong S."/>
            <person name="Goodwin S.B."/>
            <person name="Grigoriev I.V."/>
        </authorList>
    </citation>
    <scope>NUCLEOTIDE SEQUENCE [LARGE SCALE GENOMIC DNA]</scope>
    <source>
        <strain evidence="2 3">SO2202</strain>
    </source>
</reference>
<dbReference type="RefSeq" id="XP_016757419.1">
    <property type="nucleotide sequence ID" value="XM_016906775.1"/>
</dbReference>
<dbReference type="OMA" id="NPPDSNR"/>
<dbReference type="PANTHER" id="PTHR39475:SF1">
    <property type="entry name" value="CONIDIATION-SPECIFIC PROTEIN 6"/>
    <property type="match status" value="1"/>
</dbReference>
<sequence>MSSNVGDRRTYEDGDQKNYTDAELKAQKESERFDEGKKNSHNATDAKDERSIANRLAAEEKKDQEPDSEKSQEAFESKKDATLPARNHGNEPSKGAKIDQQLREEEEAILKKKGDFGPAASN</sequence>
<dbReference type="HOGENOM" id="CLU_135765_1_0_1"/>
<accession>N1QFM4</accession>
<dbReference type="OrthoDB" id="3358750at2759"/>
<dbReference type="eggNOG" id="ENOG502SC0A">
    <property type="taxonomic scope" value="Eukaryota"/>
</dbReference>